<feature type="transmembrane region" description="Helical" evidence="6">
    <location>
        <begin position="60"/>
        <end position="82"/>
    </location>
</feature>
<evidence type="ECO:0000313" key="9">
    <source>
        <dbReference type="Proteomes" id="UP000749646"/>
    </source>
</evidence>
<feature type="transmembrane region" description="Helical" evidence="6">
    <location>
        <begin position="6"/>
        <end position="29"/>
    </location>
</feature>
<dbReference type="Proteomes" id="UP000749646">
    <property type="component" value="Unassembled WGS sequence"/>
</dbReference>
<dbReference type="PROSITE" id="PS50850">
    <property type="entry name" value="MFS"/>
    <property type="match status" value="1"/>
</dbReference>
<evidence type="ECO:0000256" key="4">
    <source>
        <dbReference type="ARBA" id="ARBA00022989"/>
    </source>
</evidence>
<evidence type="ECO:0000259" key="7">
    <source>
        <dbReference type="PROSITE" id="PS50850"/>
    </source>
</evidence>
<dbReference type="GO" id="GO:0016020">
    <property type="term" value="C:membrane"/>
    <property type="evidence" value="ECO:0007669"/>
    <property type="project" value="UniProtKB-SubCell"/>
</dbReference>
<dbReference type="InterPro" id="IPR011701">
    <property type="entry name" value="MFS"/>
</dbReference>
<dbReference type="PANTHER" id="PTHR42718">
    <property type="entry name" value="MAJOR FACILITATOR SUPERFAMILY MULTIDRUG TRANSPORTER MFSC"/>
    <property type="match status" value="1"/>
</dbReference>
<keyword evidence="4 6" id="KW-1133">Transmembrane helix</keyword>
<evidence type="ECO:0000256" key="5">
    <source>
        <dbReference type="ARBA" id="ARBA00023136"/>
    </source>
</evidence>
<feature type="non-terminal residue" evidence="8">
    <location>
        <position position="103"/>
    </location>
</feature>
<dbReference type="Pfam" id="PF07690">
    <property type="entry name" value="MFS_1"/>
    <property type="match status" value="1"/>
</dbReference>
<dbReference type="GO" id="GO:0022857">
    <property type="term" value="F:transmembrane transporter activity"/>
    <property type="evidence" value="ECO:0007669"/>
    <property type="project" value="InterPro"/>
</dbReference>
<evidence type="ECO:0000313" key="8">
    <source>
        <dbReference type="EMBL" id="KAF9995185.1"/>
    </source>
</evidence>
<dbReference type="InterPro" id="IPR020846">
    <property type="entry name" value="MFS_dom"/>
</dbReference>
<comment type="caution">
    <text evidence="8">The sequence shown here is derived from an EMBL/GenBank/DDBJ whole genome shotgun (WGS) entry which is preliminary data.</text>
</comment>
<keyword evidence="5 6" id="KW-0472">Membrane</keyword>
<name>A0A9P6MEV8_9FUNG</name>
<dbReference type="Gene3D" id="1.20.1250.20">
    <property type="entry name" value="MFS general substrate transporter like domains"/>
    <property type="match status" value="1"/>
</dbReference>
<dbReference type="SUPFAM" id="SSF103473">
    <property type="entry name" value="MFS general substrate transporter"/>
    <property type="match status" value="1"/>
</dbReference>
<protein>
    <recommendedName>
        <fullName evidence="7">Major facilitator superfamily (MFS) profile domain-containing protein</fullName>
    </recommendedName>
</protein>
<dbReference type="EMBL" id="JAAAHW010001409">
    <property type="protein sequence ID" value="KAF9995185.1"/>
    <property type="molecule type" value="Genomic_DNA"/>
</dbReference>
<feature type="domain" description="Major facilitator superfamily (MFS) profile" evidence="7">
    <location>
        <begin position="1"/>
        <end position="103"/>
    </location>
</feature>
<organism evidence="8 9">
    <name type="scientific">Modicella reniformis</name>
    <dbReference type="NCBI Taxonomy" id="1440133"/>
    <lineage>
        <taxon>Eukaryota</taxon>
        <taxon>Fungi</taxon>
        <taxon>Fungi incertae sedis</taxon>
        <taxon>Mucoromycota</taxon>
        <taxon>Mortierellomycotina</taxon>
        <taxon>Mortierellomycetes</taxon>
        <taxon>Mortierellales</taxon>
        <taxon>Mortierellaceae</taxon>
        <taxon>Modicella</taxon>
    </lineage>
</organism>
<keyword evidence="3 6" id="KW-0812">Transmembrane</keyword>
<keyword evidence="2" id="KW-0813">Transport</keyword>
<evidence type="ECO:0000256" key="3">
    <source>
        <dbReference type="ARBA" id="ARBA00022692"/>
    </source>
</evidence>
<sequence>MTVGRALQGIGTGFTVPSAQAITTTIYLAGAERNTASSVFGGTAAVGSIIGVLLGGWRWMFYIAAIIGFILTVLSVVVIPAAKAQGKVEDRRLDYFGITSITF</sequence>
<dbReference type="InterPro" id="IPR036259">
    <property type="entry name" value="MFS_trans_sf"/>
</dbReference>
<reference evidence="8" key="1">
    <citation type="journal article" date="2020" name="Fungal Divers.">
        <title>Resolving the Mortierellaceae phylogeny through synthesis of multi-gene phylogenetics and phylogenomics.</title>
        <authorList>
            <person name="Vandepol N."/>
            <person name="Liber J."/>
            <person name="Desiro A."/>
            <person name="Na H."/>
            <person name="Kennedy M."/>
            <person name="Barry K."/>
            <person name="Grigoriev I.V."/>
            <person name="Miller A.N."/>
            <person name="O'Donnell K."/>
            <person name="Stajich J.E."/>
            <person name="Bonito G."/>
        </authorList>
    </citation>
    <scope>NUCLEOTIDE SEQUENCE</scope>
    <source>
        <strain evidence="8">MES-2147</strain>
    </source>
</reference>
<comment type="subcellular location">
    <subcellularLocation>
        <location evidence="1">Membrane</location>
        <topology evidence="1">Multi-pass membrane protein</topology>
    </subcellularLocation>
</comment>
<keyword evidence="9" id="KW-1185">Reference proteome</keyword>
<proteinExistence type="predicted"/>
<accession>A0A9P6MEV8</accession>
<dbReference type="PANTHER" id="PTHR42718:SF9">
    <property type="entry name" value="MAJOR FACILITATOR SUPERFAMILY MULTIDRUG TRANSPORTER MFSC"/>
    <property type="match status" value="1"/>
</dbReference>
<feature type="transmembrane region" description="Helical" evidence="6">
    <location>
        <begin position="36"/>
        <end position="54"/>
    </location>
</feature>
<evidence type="ECO:0000256" key="6">
    <source>
        <dbReference type="SAM" id="Phobius"/>
    </source>
</evidence>
<dbReference type="AlphaFoldDB" id="A0A9P6MEV8"/>
<evidence type="ECO:0000256" key="1">
    <source>
        <dbReference type="ARBA" id="ARBA00004141"/>
    </source>
</evidence>
<gene>
    <name evidence="8" type="ORF">BGZ65_009190</name>
</gene>
<dbReference type="OrthoDB" id="2130629at2759"/>
<evidence type="ECO:0000256" key="2">
    <source>
        <dbReference type="ARBA" id="ARBA00022448"/>
    </source>
</evidence>